<dbReference type="InterPro" id="IPR027413">
    <property type="entry name" value="GROEL-like_equatorial_sf"/>
</dbReference>
<evidence type="ECO:0000256" key="3">
    <source>
        <dbReference type="ARBA" id="ARBA00014424"/>
    </source>
</evidence>
<dbReference type="InterPro" id="IPR027409">
    <property type="entry name" value="GroEL-like_apical_dom_sf"/>
</dbReference>
<dbReference type="EMBL" id="SDOV01000009">
    <property type="protein sequence ID" value="KAH7636635.1"/>
    <property type="molecule type" value="Genomic_DNA"/>
</dbReference>
<dbReference type="GO" id="GO:0005737">
    <property type="term" value="C:cytoplasm"/>
    <property type="evidence" value="ECO:0007669"/>
    <property type="project" value="UniProtKB-SubCell"/>
</dbReference>
<keyword evidence="4" id="KW-0963">Cytoplasm</keyword>
<dbReference type="InterPro" id="IPR017998">
    <property type="entry name" value="Chaperone_TCP-1"/>
</dbReference>
<dbReference type="SMART" id="SM00228">
    <property type="entry name" value="PDZ"/>
    <property type="match status" value="1"/>
</dbReference>
<dbReference type="NCBIfam" id="NF041083">
    <property type="entry name" value="thermosome_beta"/>
    <property type="match status" value="1"/>
</dbReference>
<feature type="region of interest" description="Disordered" evidence="10">
    <location>
        <begin position="43"/>
        <end position="71"/>
    </location>
</feature>
<evidence type="ECO:0000259" key="11">
    <source>
        <dbReference type="PROSITE" id="PS50106"/>
    </source>
</evidence>
<dbReference type="InterPro" id="IPR053374">
    <property type="entry name" value="TCP-1_chaperonin"/>
</dbReference>
<keyword evidence="5 9" id="KW-0547">Nucleotide-binding</keyword>
<dbReference type="PROSITE" id="PS00750">
    <property type="entry name" value="TCP1_1"/>
    <property type="match status" value="1"/>
</dbReference>
<dbReference type="FunFam" id="3.50.7.10:FF:000009">
    <property type="entry name" value="T-complex protein 1 subunit alpha"/>
    <property type="match status" value="1"/>
</dbReference>
<dbReference type="FunFam" id="1.10.560.10:FF:000070">
    <property type="entry name" value="Uncharacterized protein"/>
    <property type="match status" value="1"/>
</dbReference>
<evidence type="ECO:0000256" key="5">
    <source>
        <dbReference type="ARBA" id="ARBA00022741"/>
    </source>
</evidence>
<dbReference type="PRINTS" id="PR00304">
    <property type="entry name" value="TCOMPLEXTCP1"/>
</dbReference>
<evidence type="ECO:0000256" key="2">
    <source>
        <dbReference type="ARBA" id="ARBA00008020"/>
    </source>
</evidence>
<dbReference type="InterPro" id="IPR036034">
    <property type="entry name" value="PDZ_sf"/>
</dbReference>
<dbReference type="Gene3D" id="1.10.560.10">
    <property type="entry name" value="GroEL-like equatorial domain"/>
    <property type="match status" value="1"/>
</dbReference>
<reference evidence="12" key="1">
    <citation type="submission" date="2020-06" db="EMBL/GenBank/DDBJ databases">
        <authorList>
            <person name="Ji K."/>
            <person name="Li J."/>
        </authorList>
    </citation>
    <scope>NUCLEOTIDE SEQUENCE</scope>
    <source>
        <strain evidence="12">JKM2019</strain>
        <tissue evidence="12">Whole body</tissue>
    </source>
</reference>
<dbReference type="GO" id="GO:0051082">
    <property type="term" value="F:unfolded protein binding"/>
    <property type="evidence" value="ECO:0007669"/>
    <property type="project" value="InterPro"/>
</dbReference>
<comment type="caution">
    <text evidence="12">The sequence shown here is derived from an EMBL/GenBank/DDBJ whole genome shotgun (WGS) entry which is preliminary data.</text>
</comment>
<dbReference type="SUPFAM" id="SSF50156">
    <property type="entry name" value="PDZ domain-like"/>
    <property type="match status" value="1"/>
</dbReference>
<keyword evidence="7 9" id="KW-0143">Chaperone</keyword>
<dbReference type="InterPro" id="IPR002194">
    <property type="entry name" value="Chaperonin_TCP-1_CS"/>
</dbReference>
<dbReference type="Gene3D" id="2.30.42.10">
    <property type="match status" value="1"/>
</dbReference>
<dbReference type="GO" id="GO:0016887">
    <property type="term" value="F:ATP hydrolysis activity"/>
    <property type="evidence" value="ECO:0007669"/>
    <property type="project" value="InterPro"/>
</dbReference>
<organism evidence="12">
    <name type="scientific">Dermatophagoides farinae</name>
    <name type="common">American house dust mite</name>
    <dbReference type="NCBI Taxonomy" id="6954"/>
    <lineage>
        <taxon>Eukaryota</taxon>
        <taxon>Metazoa</taxon>
        <taxon>Ecdysozoa</taxon>
        <taxon>Arthropoda</taxon>
        <taxon>Chelicerata</taxon>
        <taxon>Arachnida</taxon>
        <taxon>Acari</taxon>
        <taxon>Acariformes</taxon>
        <taxon>Sarcoptiformes</taxon>
        <taxon>Astigmata</taxon>
        <taxon>Psoroptidia</taxon>
        <taxon>Analgoidea</taxon>
        <taxon>Pyroglyphidae</taxon>
        <taxon>Dermatophagoidinae</taxon>
        <taxon>Dermatophagoides</taxon>
    </lineage>
</organism>
<dbReference type="PANTHER" id="PTHR11353">
    <property type="entry name" value="CHAPERONIN"/>
    <property type="match status" value="1"/>
</dbReference>
<dbReference type="Gene3D" id="3.50.7.10">
    <property type="entry name" value="GroEL"/>
    <property type="match status" value="1"/>
</dbReference>
<comment type="similarity">
    <text evidence="2 9">Belongs to the TCP-1 chaperonin family.</text>
</comment>
<dbReference type="Gene3D" id="3.30.260.10">
    <property type="entry name" value="TCP-1-like chaperonin intermediate domain"/>
    <property type="match status" value="1"/>
</dbReference>
<dbReference type="Pfam" id="PF00595">
    <property type="entry name" value="PDZ"/>
    <property type="match status" value="1"/>
</dbReference>
<evidence type="ECO:0000313" key="12">
    <source>
        <dbReference type="EMBL" id="KAH7636635.1"/>
    </source>
</evidence>
<proteinExistence type="inferred from homology"/>
<dbReference type="Proteomes" id="UP000828236">
    <property type="component" value="Unassembled WGS sequence"/>
</dbReference>
<dbReference type="InterPro" id="IPR027410">
    <property type="entry name" value="TCP-1-like_intermed_sf"/>
</dbReference>
<reference evidence="12" key="2">
    <citation type="journal article" date="2021" name="World Allergy Organ. J.">
        <title>Chromosome-level assembly of Dermatophagoides farinae genome and transcriptome reveals two novel allergens Der f 37 and Der f 39.</title>
        <authorList>
            <person name="Chen J."/>
            <person name="Cai Z."/>
            <person name="Fan D."/>
            <person name="Hu J."/>
            <person name="Hou Y."/>
            <person name="He Y."/>
            <person name="Zhang Z."/>
            <person name="Zhao Z."/>
            <person name="Gao P."/>
            <person name="Hu W."/>
            <person name="Sun J."/>
            <person name="Li J."/>
            <person name="Ji K."/>
        </authorList>
    </citation>
    <scope>NUCLEOTIDE SEQUENCE</scope>
    <source>
        <strain evidence="12">JKM2019</strain>
    </source>
</reference>
<gene>
    <name evidence="12" type="ORF">HUG17_6841</name>
</gene>
<evidence type="ECO:0000256" key="6">
    <source>
        <dbReference type="ARBA" id="ARBA00022840"/>
    </source>
</evidence>
<evidence type="ECO:0000256" key="4">
    <source>
        <dbReference type="ARBA" id="ARBA00022490"/>
    </source>
</evidence>
<evidence type="ECO:0000256" key="9">
    <source>
        <dbReference type="RuleBase" id="RU004187"/>
    </source>
</evidence>
<evidence type="ECO:0000256" key="1">
    <source>
        <dbReference type="ARBA" id="ARBA00004496"/>
    </source>
</evidence>
<accession>A0A9D4NRV0</accession>
<dbReference type="SUPFAM" id="SSF52029">
    <property type="entry name" value="GroEL apical domain-like"/>
    <property type="match status" value="1"/>
</dbReference>
<dbReference type="PROSITE" id="PS00751">
    <property type="entry name" value="TCP1_2"/>
    <property type="match status" value="1"/>
</dbReference>
<sequence>MNPYIHSSLIPESNIGQHLQDLSDVSIQDNEHRILPISKQIRRPSTSCHRQLPSLPHHYHHHQRSTPTPSPPTLMVTNSGCMVDNLCGVTSSMAMMTERPTIAVDSQDMDPYLNDNDNYYQCYEQKLGLSYFRQRASFNSDQCLMMIPFDQRNVSPDGSDELIVVPRRHSSAMTTVSTSPFRISNRIHCTRDLSPRSKTNNNNNNKHSLSLNDVGIHRRPSMPSTFHILPVNDGRRRQSHQHSNNLITTTTGCSSITTTTLSSPCLSPPVGSRQKSHNHMQLLMSHDALPLLSPSETMINRITNETFNPESIKVEQVINEHQQLGEQNNDEIDLNDPNLPATSINIDRHNLLQIPSIGHESVDPNESPDQLSEYWPDETWLSQGHHHLPVRRHRSLPATSFTSTPSFGISVRANQQRSSSFRVRSNNRLIHQEPNGRWRIKVKKSKPFLGIAIEGGSNVSAQSQPRIINIQEGGAAAENLHVGHIILEVDGHSTQLMNHAQVAQMIAHAYYNTPEKDYVEFLVREKSRNEFDLRRSSFMLLNNNILIVQLVKMSAVQNLLSVAGQRISGQNVRTQNVMAASAIANVVKSSLGPIGLDKMLVDDIGDVTITNDGATILSLLEVEHPAAKVLVDLAQLQDKEVGDGTTSVVIIAAELLKNADELVQNKIHPTSIISGYRLACKEAVKYIQENLCLSVDDLGKDSIINAAKTSLSSKLIGSDSDFFANMVVDAVTIIKQSDGRGGFKYPVKAIRVLKANGKSMRESMLINGFALNCVIAMQGMPKYIKNAKIALLDFSLQKAKMKMGVQMLITDPDKLEDMRKRESDITKERILKIINAGANVILTTGGIDELCQKYCLEGGVMAVRRCRKIDLKRIAKATGGQLISSLANMEGEETFEASMLGEAEEVVQERVSDDELILVKGTKNHNSASIILRGANEFFLDEMERSLHDSLCAVKRVLESKKVVPGGGAVEAALSVYLENFATTIGSREQLAIAEFAKSLLVIPKTLAVNAAKDATDLVAKLRAYHNSSQQKSEHVALKNVGLDLVEGSVKDCVKMGVLEPAISKIKSLKFATEAAITILRIDDLIKLQKEKEDHRYGGDQCYAGDD</sequence>
<dbReference type="InterPro" id="IPR001478">
    <property type="entry name" value="PDZ"/>
</dbReference>
<dbReference type="PROSITE" id="PS50106">
    <property type="entry name" value="PDZ"/>
    <property type="match status" value="1"/>
</dbReference>
<comment type="subcellular location">
    <subcellularLocation>
        <location evidence="1">Cytoplasm</location>
    </subcellularLocation>
</comment>
<dbReference type="SUPFAM" id="SSF54849">
    <property type="entry name" value="GroEL-intermediate domain like"/>
    <property type="match status" value="1"/>
</dbReference>
<dbReference type="GO" id="GO:0005524">
    <property type="term" value="F:ATP binding"/>
    <property type="evidence" value="ECO:0007669"/>
    <property type="project" value="UniProtKB-KW"/>
</dbReference>
<dbReference type="InterPro" id="IPR054827">
    <property type="entry name" value="thermosome_alpha"/>
</dbReference>
<evidence type="ECO:0000256" key="7">
    <source>
        <dbReference type="ARBA" id="ARBA00023186"/>
    </source>
</evidence>
<dbReference type="InterPro" id="IPR012715">
    <property type="entry name" value="Chap_CCT_alpha"/>
</dbReference>
<dbReference type="InterPro" id="IPR002423">
    <property type="entry name" value="Cpn60/GroEL/TCP-1"/>
</dbReference>
<dbReference type="PROSITE" id="PS00995">
    <property type="entry name" value="TCP1_3"/>
    <property type="match status" value="1"/>
</dbReference>
<feature type="domain" description="PDZ" evidence="11">
    <location>
        <begin position="439"/>
        <end position="506"/>
    </location>
</feature>
<evidence type="ECO:0000256" key="10">
    <source>
        <dbReference type="SAM" id="MobiDB-lite"/>
    </source>
</evidence>
<dbReference type="NCBIfam" id="NF041082">
    <property type="entry name" value="thermosome_alpha"/>
    <property type="match status" value="1"/>
</dbReference>
<dbReference type="NCBIfam" id="TIGR02340">
    <property type="entry name" value="chap_CCT_alpha"/>
    <property type="match status" value="1"/>
</dbReference>
<protein>
    <recommendedName>
        <fullName evidence="3">T-complex protein 1 subunit alpha</fullName>
    </recommendedName>
    <alternativeName>
        <fullName evidence="8">CCT-alpha</fullName>
    </alternativeName>
</protein>
<dbReference type="SUPFAM" id="SSF48592">
    <property type="entry name" value="GroEL equatorial domain-like"/>
    <property type="match status" value="1"/>
</dbReference>
<name>A0A9D4NRV0_DERFA</name>
<keyword evidence="6 9" id="KW-0067">ATP-binding</keyword>
<evidence type="ECO:0000256" key="8">
    <source>
        <dbReference type="ARBA" id="ARBA00030049"/>
    </source>
</evidence>
<dbReference type="AlphaFoldDB" id="A0A9D4NRV0"/>
<dbReference type="CDD" id="cd03335">
    <property type="entry name" value="TCP1_alpha"/>
    <property type="match status" value="1"/>
</dbReference>
<dbReference type="Pfam" id="PF00118">
    <property type="entry name" value="Cpn60_TCP1"/>
    <property type="match status" value="1"/>
</dbReference>
<dbReference type="GO" id="GO:0140662">
    <property type="term" value="F:ATP-dependent protein folding chaperone"/>
    <property type="evidence" value="ECO:0007669"/>
    <property type="project" value="InterPro"/>
</dbReference>